<feature type="disulfide bond" evidence="4">
    <location>
        <begin position="119"/>
        <end position="123"/>
    </location>
</feature>
<gene>
    <name evidence="8" type="ORF">SERLADRAFT_476797</name>
</gene>
<dbReference type="KEGG" id="sla:SERLADRAFT_476797"/>
<evidence type="ECO:0000259" key="7">
    <source>
        <dbReference type="PROSITE" id="PS51767"/>
    </source>
</evidence>
<organism>
    <name type="scientific">Serpula lacrymans var. lacrymans (strain S7.9)</name>
    <name type="common">Dry rot fungus</name>
    <dbReference type="NCBI Taxonomy" id="578457"/>
    <lineage>
        <taxon>Eukaryota</taxon>
        <taxon>Fungi</taxon>
        <taxon>Dikarya</taxon>
        <taxon>Basidiomycota</taxon>
        <taxon>Agaricomycotina</taxon>
        <taxon>Agaricomycetes</taxon>
        <taxon>Agaricomycetidae</taxon>
        <taxon>Boletales</taxon>
        <taxon>Coniophorineae</taxon>
        <taxon>Serpulaceae</taxon>
        <taxon>Serpula</taxon>
    </lineage>
</organism>
<dbReference type="PROSITE" id="PS51767">
    <property type="entry name" value="PEPTIDASE_A1"/>
    <property type="match status" value="1"/>
</dbReference>
<feature type="chain" id="PRO_5003382043" description="Peptidase A1 domain-containing protein" evidence="6">
    <location>
        <begin position="22"/>
        <end position="472"/>
    </location>
</feature>
<protein>
    <recommendedName>
        <fullName evidence="7">Peptidase A1 domain-containing protein</fullName>
    </recommendedName>
</protein>
<dbReference type="RefSeq" id="XP_007322498.1">
    <property type="nucleotide sequence ID" value="XM_007322436.1"/>
</dbReference>
<sequence length="472" mass="49605">MLPSLSLVSVILLSFSWEAFGAPRPSASSGGLSIPIVRRTRAARNATEWAMHAKKQRQALAAKYSRSSQQKRSTGMNLIVDQDYDSSYFGSLAIGTPPVSFDIILDTGSSDLWVASAACGAACTKSNTFNAASSSSFKNLSQSFVIQYGEGEAEGTLGQDIVQMAGFSVNNQVFAVVDAVSQNLLTSPVSGLMGLAWQSIAQSGATPFWQTLASSNSWDSPLMSFQLTRFLNATNPQSLEPGGVFTMGYTNQSLYTGSIDYQNVISSSWWLLPLKTVTVQGTSINTNSAYAAIDTGTTNVGGPSDSIASIYAQIPGSAAITSDNYQGYYSYPCNTVVDVSLNFGGNTWAISPADFQYTQLEGSTTECIGAFFVAESGSGNSDGSPSWIIGDTFLKNVYSVFRYNPASVGFAALSETALAMNGVNAAAPTPTIGSVSASATAEGDRTSSAALPKHSFSTLTVIISTVVFVLSL</sequence>
<dbReference type="Proteomes" id="UP000008064">
    <property type="component" value="Unassembled WGS sequence"/>
</dbReference>
<dbReference type="AlphaFoldDB" id="F8P7X4"/>
<feature type="active site" evidence="3">
    <location>
        <position position="294"/>
    </location>
</feature>
<keyword evidence="5" id="KW-0378">Hydrolase</keyword>
<dbReference type="Pfam" id="PF00026">
    <property type="entry name" value="Asp"/>
    <property type="match status" value="1"/>
</dbReference>
<comment type="similarity">
    <text evidence="1 5">Belongs to the peptidase A1 family.</text>
</comment>
<name>F8P7X4_SERL9</name>
<dbReference type="InterPro" id="IPR001969">
    <property type="entry name" value="Aspartic_peptidase_AS"/>
</dbReference>
<dbReference type="InterPro" id="IPR034164">
    <property type="entry name" value="Pepsin-like_dom"/>
</dbReference>
<dbReference type="EMBL" id="GL945440">
    <property type="protein sequence ID" value="EGO20532.1"/>
    <property type="molecule type" value="Genomic_DNA"/>
</dbReference>
<dbReference type="GO" id="GO:0006508">
    <property type="term" value="P:proteolysis"/>
    <property type="evidence" value="ECO:0007669"/>
    <property type="project" value="UniProtKB-KW"/>
</dbReference>
<dbReference type="InterPro" id="IPR033121">
    <property type="entry name" value="PEPTIDASE_A1"/>
</dbReference>
<evidence type="ECO:0000256" key="3">
    <source>
        <dbReference type="PIRSR" id="PIRSR601461-1"/>
    </source>
</evidence>
<evidence type="ECO:0000256" key="4">
    <source>
        <dbReference type="PIRSR" id="PIRSR601461-2"/>
    </source>
</evidence>
<evidence type="ECO:0000313" key="8">
    <source>
        <dbReference type="EMBL" id="EGO20532.1"/>
    </source>
</evidence>
<dbReference type="InterPro" id="IPR021109">
    <property type="entry name" value="Peptidase_aspartic_dom_sf"/>
</dbReference>
<keyword evidence="6" id="KW-0732">Signal</keyword>
<accession>F8P7X4</accession>
<reference evidence="8" key="1">
    <citation type="submission" date="2011-04" db="EMBL/GenBank/DDBJ databases">
        <title>Evolution of plant cell wall degrading machinery underlies the functional diversity of forest fungi.</title>
        <authorList>
            <consortium name="US DOE Joint Genome Institute (JGI-PGF)"/>
            <person name="Eastwood D.C."/>
            <person name="Floudas D."/>
            <person name="Binder M."/>
            <person name="Majcherczyk A."/>
            <person name="Schneider P."/>
            <person name="Aerts A."/>
            <person name="Asiegbu F.O."/>
            <person name="Baker S.E."/>
            <person name="Barry K."/>
            <person name="Bendiksby M."/>
            <person name="Blumentritt M."/>
            <person name="Coutinho P.M."/>
            <person name="Cullen D."/>
            <person name="Cullen D."/>
            <person name="Gathman A."/>
            <person name="Goodell B."/>
            <person name="Henrissat B."/>
            <person name="Ihrmark K."/>
            <person name="Kauserud H."/>
            <person name="Kohler A."/>
            <person name="LaButti K."/>
            <person name="Lapidus A."/>
            <person name="Lavin J.L."/>
            <person name="Lee Y.-H."/>
            <person name="Lindquist E."/>
            <person name="Lilly W."/>
            <person name="Lucas S."/>
            <person name="Morin E."/>
            <person name="Murat C."/>
            <person name="Oguiza J.A."/>
            <person name="Park J."/>
            <person name="Pisabarro A.G."/>
            <person name="Riley R."/>
            <person name="Rosling A."/>
            <person name="Salamov A."/>
            <person name="Schmidt O."/>
            <person name="Schmutz J."/>
            <person name="Skrede I."/>
            <person name="Stenlid J."/>
            <person name="Wiebenga A."/>
            <person name="Xie X."/>
            <person name="Kues U."/>
            <person name="Hibbett D.S."/>
            <person name="Hoffmeister D."/>
            <person name="Hogberg N."/>
            <person name="Martin F."/>
            <person name="Grigoriev I.V."/>
            <person name="Watkinson S.C."/>
        </authorList>
    </citation>
    <scope>NUCLEOTIDE SEQUENCE</scope>
    <source>
        <strain evidence="8">S7.9</strain>
    </source>
</reference>
<feature type="signal peptide" evidence="6">
    <location>
        <begin position="1"/>
        <end position="21"/>
    </location>
</feature>
<dbReference type="InterPro" id="IPR001461">
    <property type="entry name" value="Aspartic_peptidase_A1"/>
</dbReference>
<keyword evidence="5" id="KW-0645">Protease</keyword>
<evidence type="ECO:0000256" key="2">
    <source>
        <dbReference type="ARBA" id="ARBA00022750"/>
    </source>
</evidence>
<dbReference type="PROSITE" id="PS00141">
    <property type="entry name" value="ASP_PROTEASE"/>
    <property type="match status" value="1"/>
</dbReference>
<keyword evidence="4" id="KW-1015">Disulfide bond</keyword>
<proteinExistence type="inferred from homology"/>
<evidence type="ECO:0000256" key="1">
    <source>
        <dbReference type="ARBA" id="ARBA00007447"/>
    </source>
</evidence>
<dbReference type="PRINTS" id="PR00792">
    <property type="entry name" value="PEPSIN"/>
</dbReference>
<evidence type="ECO:0000256" key="6">
    <source>
        <dbReference type="SAM" id="SignalP"/>
    </source>
</evidence>
<dbReference type="CDD" id="cd05471">
    <property type="entry name" value="pepsin_like"/>
    <property type="match status" value="1"/>
</dbReference>
<dbReference type="PANTHER" id="PTHR47966:SF6">
    <property type="entry name" value="PEPTIDASE A1 DOMAIN-CONTAINING PROTEIN"/>
    <property type="match status" value="1"/>
</dbReference>
<dbReference type="HOGENOM" id="CLU_013253_1_2_1"/>
<dbReference type="OrthoDB" id="771136at2759"/>
<evidence type="ECO:0000256" key="5">
    <source>
        <dbReference type="RuleBase" id="RU000454"/>
    </source>
</evidence>
<feature type="domain" description="Peptidase A1" evidence="7">
    <location>
        <begin position="88"/>
        <end position="411"/>
    </location>
</feature>
<dbReference type="MEROPS" id="A01.078"/>
<dbReference type="Gene3D" id="2.40.70.10">
    <property type="entry name" value="Acid Proteases"/>
    <property type="match status" value="2"/>
</dbReference>
<keyword evidence="2 5" id="KW-0064">Aspartyl protease</keyword>
<dbReference type="SUPFAM" id="SSF50630">
    <property type="entry name" value="Acid proteases"/>
    <property type="match status" value="1"/>
</dbReference>
<dbReference type="GeneID" id="18820872"/>
<dbReference type="FunFam" id="2.40.70.10:FF:000008">
    <property type="entry name" value="Cathepsin D"/>
    <property type="match status" value="1"/>
</dbReference>
<dbReference type="PANTHER" id="PTHR47966">
    <property type="entry name" value="BETA-SITE APP-CLEAVING ENZYME, ISOFORM A-RELATED"/>
    <property type="match status" value="1"/>
</dbReference>
<dbReference type="GO" id="GO:0004190">
    <property type="term" value="F:aspartic-type endopeptidase activity"/>
    <property type="evidence" value="ECO:0007669"/>
    <property type="project" value="UniProtKB-KW"/>
</dbReference>
<feature type="active site" evidence="3">
    <location>
        <position position="106"/>
    </location>
</feature>